<evidence type="ECO:0000313" key="1">
    <source>
        <dbReference type="EMBL" id="MFC4333587.1"/>
    </source>
</evidence>
<keyword evidence="2" id="KW-1185">Reference proteome</keyword>
<organism evidence="1 2">
    <name type="scientific">Salininema proteolyticum</name>
    <dbReference type="NCBI Taxonomy" id="1607685"/>
    <lineage>
        <taxon>Bacteria</taxon>
        <taxon>Bacillati</taxon>
        <taxon>Actinomycetota</taxon>
        <taxon>Actinomycetes</taxon>
        <taxon>Glycomycetales</taxon>
        <taxon>Glycomycetaceae</taxon>
        <taxon>Salininema</taxon>
    </lineage>
</organism>
<gene>
    <name evidence="1" type="ORF">ACFPET_00035</name>
</gene>
<reference evidence="2" key="1">
    <citation type="journal article" date="2019" name="Int. J. Syst. Evol. Microbiol.">
        <title>The Global Catalogue of Microorganisms (GCM) 10K type strain sequencing project: providing services to taxonomists for standard genome sequencing and annotation.</title>
        <authorList>
            <consortium name="The Broad Institute Genomics Platform"/>
            <consortium name="The Broad Institute Genome Sequencing Center for Infectious Disease"/>
            <person name="Wu L."/>
            <person name="Ma J."/>
        </authorList>
    </citation>
    <scope>NUCLEOTIDE SEQUENCE [LARGE SCALE GENOMIC DNA]</scope>
    <source>
        <strain evidence="2">IBRC-M 10908</strain>
    </source>
</reference>
<comment type="caution">
    <text evidence="1">The sequence shown here is derived from an EMBL/GenBank/DDBJ whole genome shotgun (WGS) entry which is preliminary data.</text>
</comment>
<sequence length="247" mass="27266">MREKRDDRFVVIPPLGANWITRQRPLVFENLVRSSPQSRRCGMRSLLSLVILTTLAFSAVLSSAQAAEASMTSAHREVLAIMENANNPGEAYESLTTDQKKLFADLVTPDPDRLEVNSTVNGEAADEKEPIVNGCHTITTRLHQKSPVGLSLYMIVLETTSCWKDARIISADIDSSTGSAEGLFWRADPVGPINSGTGFVNNTGRLWVQHRFIYGGGGIDLQEKTPCFRNRMPRNMNHTQSMTCAVT</sequence>
<dbReference type="RefSeq" id="WP_380617328.1">
    <property type="nucleotide sequence ID" value="NZ_JBHSDK010000001.1"/>
</dbReference>
<accession>A0ABV8TSZ4</accession>
<dbReference type="Proteomes" id="UP001595823">
    <property type="component" value="Unassembled WGS sequence"/>
</dbReference>
<proteinExistence type="predicted"/>
<protein>
    <submittedName>
        <fullName evidence="1">Uncharacterized protein</fullName>
    </submittedName>
</protein>
<evidence type="ECO:0000313" key="2">
    <source>
        <dbReference type="Proteomes" id="UP001595823"/>
    </source>
</evidence>
<name>A0ABV8TSZ4_9ACTN</name>
<dbReference type="EMBL" id="JBHSDK010000001">
    <property type="protein sequence ID" value="MFC4333587.1"/>
    <property type="molecule type" value="Genomic_DNA"/>
</dbReference>